<dbReference type="Proteomes" id="UP001611383">
    <property type="component" value="Chromosome"/>
</dbReference>
<keyword evidence="2" id="KW-0012">Acyltransferase</keyword>
<dbReference type="RefSeq" id="WP_395809737.1">
    <property type="nucleotide sequence ID" value="NZ_CP043494.1"/>
</dbReference>
<evidence type="ECO:0000313" key="5">
    <source>
        <dbReference type="Proteomes" id="UP001611383"/>
    </source>
</evidence>
<dbReference type="EMBL" id="CP043494">
    <property type="protein sequence ID" value="WNG50541.1"/>
    <property type="molecule type" value="Genomic_DNA"/>
</dbReference>
<keyword evidence="1" id="KW-0808">Transferase</keyword>
<evidence type="ECO:0000256" key="1">
    <source>
        <dbReference type="ARBA" id="ARBA00022679"/>
    </source>
</evidence>
<sequence length="202" mass="23235">MSASRFPCLPDTTGLEIRVVRSEQDLIKAFLVRGIVYMHEQNCPYDEEFDLNDFTSTQILGLVDGEPALTGRIRYFAGFAKLERLAIREAYRGRGYGHALLQFMLRLCEEKGYREFYLHAQKRLESFYEQYGFHRLGDNFHFSEHDYVEMYARFPVAPAGLTVAHGPMVLNRPEGAWARPGPLEQPQREAQQALQRAIAEGV</sequence>
<proteinExistence type="predicted"/>
<dbReference type="InterPro" id="IPR016181">
    <property type="entry name" value="Acyl_CoA_acyltransferase"/>
</dbReference>
<dbReference type="PROSITE" id="PS51186">
    <property type="entry name" value="GNAT"/>
    <property type="match status" value="1"/>
</dbReference>
<reference evidence="4 5" key="1">
    <citation type="submission" date="2019-08" db="EMBL/GenBank/DDBJ databases">
        <title>Archangium and Cystobacter genomes.</title>
        <authorList>
            <person name="Chen I.-C.K."/>
            <person name="Wielgoss S."/>
        </authorList>
    </citation>
    <scope>NUCLEOTIDE SEQUENCE [LARGE SCALE GENOMIC DNA]</scope>
    <source>
        <strain evidence="4 5">Cbm 6</strain>
    </source>
</reference>
<feature type="domain" description="N-acetyltransferase" evidence="3">
    <location>
        <begin position="15"/>
        <end position="155"/>
    </location>
</feature>
<keyword evidence="5" id="KW-1185">Reference proteome</keyword>
<dbReference type="Pfam" id="PF13673">
    <property type="entry name" value="Acetyltransf_10"/>
    <property type="match status" value="1"/>
</dbReference>
<dbReference type="Gene3D" id="3.40.630.30">
    <property type="match status" value="1"/>
</dbReference>
<evidence type="ECO:0000313" key="4">
    <source>
        <dbReference type="EMBL" id="WNG50541.1"/>
    </source>
</evidence>
<dbReference type="PANTHER" id="PTHR42919">
    <property type="entry name" value="N-ALPHA-ACETYLTRANSFERASE"/>
    <property type="match status" value="1"/>
</dbReference>
<dbReference type="CDD" id="cd04301">
    <property type="entry name" value="NAT_SF"/>
    <property type="match status" value="1"/>
</dbReference>
<dbReference type="InterPro" id="IPR051556">
    <property type="entry name" value="N-term/lysine_N-AcTrnsfr"/>
</dbReference>
<evidence type="ECO:0000259" key="3">
    <source>
        <dbReference type="PROSITE" id="PS51186"/>
    </source>
</evidence>
<protein>
    <submittedName>
        <fullName evidence="4">GNAT family N-acetyltransferase</fullName>
    </submittedName>
</protein>
<organism evidence="4 5">
    <name type="scientific">Archangium minus</name>
    <dbReference type="NCBI Taxonomy" id="83450"/>
    <lineage>
        <taxon>Bacteria</taxon>
        <taxon>Pseudomonadati</taxon>
        <taxon>Myxococcota</taxon>
        <taxon>Myxococcia</taxon>
        <taxon>Myxococcales</taxon>
        <taxon>Cystobacterineae</taxon>
        <taxon>Archangiaceae</taxon>
        <taxon>Archangium</taxon>
    </lineage>
</organism>
<dbReference type="PANTHER" id="PTHR42919:SF8">
    <property type="entry name" value="N-ALPHA-ACETYLTRANSFERASE 50"/>
    <property type="match status" value="1"/>
</dbReference>
<gene>
    <name evidence="4" type="ORF">F0U60_45260</name>
</gene>
<dbReference type="SUPFAM" id="SSF55729">
    <property type="entry name" value="Acyl-CoA N-acyltransferases (Nat)"/>
    <property type="match status" value="1"/>
</dbReference>
<name>A0ABY9X564_9BACT</name>
<accession>A0ABY9X564</accession>
<dbReference type="InterPro" id="IPR000182">
    <property type="entry name" value="GNAT_dom"/>
</dbReference>
<evidence type="ECO:0000256" key="2">
    <source>
        <dbReference type="ARBA" id="ARBA00023315"/>
    </source>
</evidence>